<dbReference type="Gene3D" id="3.40.50.300">
    <property type="entry name" value="P-loop containing nucleotide triphosphate hydrolases"/>
    <property type="match status" value="2"/>
</dbReference>
<proteinExistence type="inferred from homology"/>
<evidence type="ECO:0000256" key="7">
    <source>
        <dbReference type="ARBA" id="ARBA00022840"/>
    </source>
</evidence>
<sequence length="862" mass="91776">MNKPTPATPETPVAASEAPLVVRQGRGALRDLAVAAAALLVLPFALDALGLTLKTSADVAIMAVAVMGLNILVGHTGLVSFGHGAWFGVGAYAAAIIQRHLFPGDMLLPALGALLVVGGSALAAGALILRRRGVYFSLLTLALTAMLYAVAFRWTALTGGENGFGGVTRWAVLDDPRLYYALVAVVAFGVVWALRRFHASPVGTVLVAIRENEQRARFVGYDTDRYKLLAFVASATVTGLAGVLAVFNHRFASADPISIAFSGELLAMVVIGGMRSFLGPALGALFYVLFREFLSMWTENWLLVFGLLFVGFIVFSPTGLVGVAGRLLAPFRKKTEEAAAMSARRAGESGRVPERFIRRPETTGDGPVLAAEGISKSFGGIRAVRGADIRVSDRTLHALIGPNGAGKTTAFNLISGMFEPDAGRITLDGRSIAGLEPHAVTEAGLGRSFQITNLFGGLSVEENIRLAVQARHPARFHPFRDARAIPEINADTAELLRWTGLAGAERAEAASLSYGGQRLLDMGLALATRPRVLLLDEPLAGLAAAERERVGNLVKTLSADIPVLLVEHDIDRVFRLADRVTVMADGEVLVDGTVEDARTDEKVQAVYLGSGATAVAAKPRPSAAHGDSPLLRVEEVHTFYGKSHILNGISLTAREGEIVALLGRNGAGKSTLLKTIIGIAPPASGRISLADDVISGLPSDAVSRRGVGYVPQGRSLFAGMTVAENLALGRLKRITGAGRHWEEEKVLEFFPRLKQRWTTAADNLSGGEQQMVAVARALSGDTRLLLLDEPFEGLSPAVTEELFEAFDKLRQEVSIVIVDHHLDLALALSDSTVALERGAVTWSGPSRSLREDGELRRKVLWL</sequence>
<keyword evidence="4" id="KW-1003">Cell membrane</keyword>
<dbReference type="Proteomes" id="UP001501588">
    <property type="component" value="Unassembled WGS sequence"/>
</dbReference>
<evidence type="ECO:0000313" key="13">
    <source>
        <dbReference type="EMBL" id="GAA0594653.1"/>
    </source>
</evidence>
<feature type="transmembrane region" description="Helical" evidence="11">
    <location>
        <begin position="108"/>
        <end position="129"/>
    </location>
</feature>
<dbReference type="InterPro" id="IPR003593">
    <property type="entry name" value="AAA+_ATPase"/>
</dbReference>
<feature type="transmembrane region" description="Helical" evidence="11">
    <location>
        <begin position="59"/>
        <end position="78"/>
    </location>
</feature>
<comment type="subcellular location">
    <subcellularLocation>
        <location evidence="1">Cell membrane</location>
        <topology evidence="1">Multi-pass membrane protein</topology>
    </subcellularLocation>
</comment>
<organism evidence="13 14">
    <name type="scientific">Craurococcus roseus</name>
    <dbReference type="NCBI Taxonomy" id="77585"/>
    <lineage>
        <taxon>Bacteria</taxon>
        <taxon>Pseudomonadati</taxon>
        <taxon>Pseudomonadota</taxon>
        <taxon>Alphaproteobacteria</taxon>
        <taxon>Acetobacterales</taxon>
        <taxon>Acetobacteraceae</taxon>
        <taxon>Craurococcus</taxon>
    </lineage>
</organism>
<dbReference type="SMART" id="SM00382">
    <property type="entry name" value="AAA"/>
    <property type="match status" value="2"/>
</dbReference>
<dbReference type="InterPro" id="IPR052156">
    <property type="entry name" value="BCAA_Transport_ATP-bd_LivF"/>
</dbReference>
<dbReference type="CDD" id="cd03224">
    <property type="entry name" value="ABC_TM1139_LivF_branched"/>
    <property type="match status" value="1"/>
</dbReference>
<evidence type="ECO:0000259" key="12">
    <source>
        <dbReference type="PROSITE" id="PS50893"/>
    </source>
</evidence>
<dbReference type="EMBL" id="BAAAFZ010000060">
    <property type="protein sequence ID" value="GAA0594653.1"/>
    <property type="molecule type" value="Genomic_DNA"/>
</dbReference>
<keyword evidence="7 13" id="KW-0067">ATP-binding</keyword>
<dbReference type="PROSITE" id="PS50893">
    <property type="entry name" value="ABC_TRANSPORTER_2"/>
    <property type="match status" value="2"/>
</dbReference>
<dbReference type="InterPro" id="IPR043428">
    <property type="entry name" value="LivM-like"/>
</dbReference>
<feature type="transmembrane region" description="Helical" evidence="11">
    <location>
        <begin position="302"/>
        <end position="325"/>
    </location>
</feature>
<keyword evidence="9 11" id="KW-1133">Transmembrane helix</keyword>
<dbReference type="InterPro" id="IPR017871">
    <property type="entry name" value="ABC_transporter-like_CS"/>
</dbReference>
<feature type="transmembrane region" description="Helical" evidence="11">
    <location>
        <begin position="32"/>
        <end position="53"/>
    </location>
</feature>
<reference evidence="14" key="1">
    <citation type="journal article" date="2019" name="Int. J. Syst. Evol. Microbiol.">
        <title>The Global Catalogue of Microorganisms (GCM) 10K type strain sequencing project: providing services to taxonomists for standard genome sequencing and annotation.</title>
        <authorList>
            <consortium name="The Broad Institute Genomics Platform"/>
            <consortium name="The Broad Institute Genome Sequencing Center for Infectious Disease"/>
            <person name="Wu L."/>
            <person name="Ma J."/>
        </authorList>
    </citation>
    <scope>NUCLEOTIDE SEQUENCE [LARGE SCALE GENOMIC DNA]</scope>
    <source>
        <strain evidence="14">JCM 9933</strain>
    </source>
</reference>
<evidence type="ECO:0000256" key="10">
    <source>
        <dbReference type="ARBA" id="ARBA00023136"/>
    </source>
</evidence>
<keyword evidence="10 11" id="KW-0472">Membrane</keyword>
<evidence type="ECO:0000256" key="5">
    <source>
        <dbReference type="ARBA" id="ARBA00022692"/>
    </source>
</evidence>
<evidence type="ECO:0000256" key="3">
    <source>
        <dbReference type="ARBA" id="ARBA00022448"/>
    </source>
</evidence>
<dbReference type="PROSITE" id="PS00211">
    <property type="entry name" value="ABC_TRANSPORTER_1"/>
    <property type="match status" value="1"/>
</dbReference>
<dbReference type="Pfam" id="PF02653">
    <property type="entry name" value="BPD_transp_2"/>
    <property type="match status" value="1"/>
</dbReference>
<dbReference type="PANTHER" id="PTHR43820">
    <property type="entry name" value="HIGH-AFFINITY BRANCHED-CHAIN AMINO ACID TRANSPORT ATP-BINDING PROTEIN LIVF"/>
    <property type="match status" value="1"/>
</dbReference>
<keyword evidence="14" id="KW-1185">Reference proteome</keyword>
<evidence type="ECO:0000256" key="11">
    <source>
        <dbReference type="SAM" id="Phobius"/>
    </source>
</evidence>
<keyword evidence="3" id="KW-0813">Transport</keyword>
<evidence type="ECO:0000256" key="6">
    <source>
        <dbReference type="ARBA" id="ARBA00022741"/>
    </source>
</evidence>
<keyword evidence="6" id="KW-0547">Nucleotide-binding</keyword>
<evidence type="ECO:0000256" key="4">
    <source>
        <dbReference type="ARBA" id="ARBA00022475"/>
    </source>
</evidence>
<dbReference type="CDD" id="cd03219">
    <property type="entry name" value="ABC_Mj1267_LivG_branched"/>
    <property type="match status" value="1"/>
</dbReference>
<dbReference type="InterPro" id="IPR027417">
    <property type="entry name" value="P-loop_NTPase"/>
</dbReference>
<feature type="domain" description="ABC transporter" evidence="12">
    <location>
        <begin position="369"/>
        <end position="610"/>
    </location>
</feature>
<name>A0ABP3QRL7_9PROT</name>
<comment type="caution">
    <text evidence="13">The sequence shown here is derived from an EMBL/GenBank/DDBJ whole genome shotgun (WGS) entry which is preliminary data.</text>
</comment>
<protein>
    <submittedName>
        <fullName evidence="13">Branched-chain amino acid ABC transporter ATP-binding protein/permease</fullName>
    </submittedName>
</protein>
<dbReference type="SUPFAM" id="SSF52540">
    <property type="entry name" value="P-loop containing nucleoside triphosphate hydrolases"/>
    <property type="match status" value="2"/>
</dbReference>
<evidence type="ECO:0000256" key="1">
    <source>
        <dbReference type="ARBA" id="ARBA00004651"/>
    </source>
</evidence>
<feature type="transmembrane region" description="Helical" evidence="11">
    <location>
        <begin position="177"/>
        <end position="194"/>
    </location>
</feature>
<gene>
    <name evidence="13" type="ORF">GCM10009416_36130</name>
</gene>
<dbReference type="InterPro" id="IPR001851">
    <property type="entry name" value="ABC_transp_permease"/>
</dbReference>
<keyword evidence="5 11" id="KW-0812">Transmembrane</keyword>
<feature type="transmembrane region" description="Helical" evidence="11">
    <location>
        <begin position="136"/>
        <end position="157"/>
    </location>
</feature>
<dbReference type="InterPro" id="IPR003439">
    <property type="entry name" value="ABC_transporter-like_ATP-bd"/>
</dbReference>
<evidence type="ECO:0000313" key="14">
    <source>
        <dbReference type="Proteomes" id="UP001501588"/>
    </source>
</evidence>
<feature type="domain" description="ABC transporter" evidence="12">
    <location>
        <begin position="631"/>
        <end position="862"/>
    </location>
</feature>
<evidence type="ECO:0000256" key="8">
    <source>
        <dbReference type="ARBA" id="ARBA00022970"/>
    </source>
</evidence>
<dbReference type="PANTHER" id="PTHR43820:SF4">
    <property type="entry name" value="HIGH-AFFINITY BRANCHED-CHAIN AMINO ACID TRANSPORT ATP-BINDING PROTEIN LIVF"/>
    <property type="match status" value="1"/>
</dbReference>
<feature type="transmembrane region" description="Helical" evidence="11">
    <location>
        <begin position="267"/>
        <end position="290"/>
    </location>
</feature>
<feature type="transmembrane region" description="Helical" evidence="11">
    <location>
        <begin position="228"/>
        <end position="247"/>
    </location>
</feature>
<dbReference type="Pfam" id="PF00005">
    <property type="entry name" value="ABC_tran"/>
    <property type="match status" value="2"/>
</dbReference>
<keyword evidence="8" id="KW-0029">Amino-acid transport</keyword>
<dbReference type="GO" id="GO:0005524">
    <property type="term" value="F:ATP binding"/>
    <property type="evidence" value="ECO:0007669"/>
    <property type="project" value="UniProtKB-KW"/>
</dbReference>
<comment type="similarity">
    <text evidence="2">Belongs to the ABC transporter superfamily.</text>
</comment>
<dbReference type="CDD" id="cd06581">
    <property type="entry name" value="TM_PBP1_LivM_like"/>
    <property type="match status" value="1"/>
</dbReference>
<dbReference type="RefSeq" id="WP_343896782.1">
    <property type="nucleotide sequence ID" value="NZ_BAAAFZ010000060.1"/>
</dbReference>
<evidence type="ECO:0000256" key="9">
    <source>
        <dbReference type="ARBA" id="ARBA00022989"/>
    </source>
</evidence>
<accession>A0ABP3QRL7</accession>
<evidence type="ECO:0000256" key="2">
    <source>
        <dbReference type="ARBA" id="ARBA00005417"/>
    </source>
</evidence>